<reference evidence="2 4" key="2">
    <citation type="journal article" date="2014" name="BMC Genomics">
        <title>An improved genome release (version Mt4.0) for the model legume Medicago truncatula.</title>
        <authorList>
            <person name="Tang H."/>
            <person name="Krishnakumar V."/>
            <person name="Bidwell S."/>
            <person name="Rosen B."/>
            <person name="Chan A."/>
            <person name="Zhou S."/>
            <person name="Gentzbittel L."/>
            <person name="Childs K.L."/>
            <person name="Yandell M."/>
            <person name="Gundlach H."/>
            <person name="Mayer K.F."/>
            <person name="Schwartz D.C."/>
            <person name="Town C.D."/>
        </authorList>
    </citation>
    <scope>GENOME REANNOTATION</scope>
    <source>
        <strain evidence="3 4">cv. Jemalong A17</strain>
    </source>
</reference>
<protein>
    <submittedName>
        <fullName evidence="2">Choline/ethanolamine kinase</fullName>
    </submittedName>
</protein>
<dbReference type="Gene3D" id="3.90.1200.10">
    <property type="match status" value="1"/>
</dbReference>
<keyword evidence="2" id="KW-0418">Kinase</keyword>
<sequence length="350" mass="40428">MAIKTIELLKGSASQEELMEVITAVASDLGDVIDDVNTLQVIPLKGAMTNEVFQINWPTKNDGDLRKVLVRLYGEGVEIFFNRDEEIRTFECISKHGQGPRLLARFTTGRVEEFIHARTLSAIDLRDSEISSLVASKMREFHKLHMPGTKKAHIWQRMRNWVGEAKSLYDEINILEKELCEGYQEIGFCHNDLQYGNIMMDEETRSITLIDYEYASYNPIAYDLANHFCEMAADYHSDTPHFLDYSKYPELEERQRFIRVYLSSEGKKPSNAKVNQLMTAVEKYTLANHLFWGLWGLISSYVNKIDFDYKEYARQRFQQYWLRKPTLLDSSTIVAQTETVNGSLPLASCV</sequence>
<dbReference type="STRING" id="3880.G7IAI2"/>
<dbReference type="HOGENOM" id="CLU_012712_0_2_1"/>
<keyword evidence="4" id="KW-1185">Reference proteome</keyword>
<dbReference type="PaxDb" id="3880-AES62268"/>
<dbReference type="GO" id="GO:0006646">
    <property type="term" value="P:phosphatidylethanolamine biosynthetic process"/>
    <property type="evidence" value="ECO:0000318"/>
    <property type="project" value="GO_Central"/>
</dbReference>
<comment type="similarity">
    <text evidence="1">Belongs to the choline/ethanolamine kinase family.</text>
</comment>
<dbReference type="GO" id="GO:0004305">
    <property type="term" value="F:ethanolamine kinase activity"/>
    <property type="evidence" value="ECO:0000318"/>
    <property type="project" value="GO_Central"/>
</dbReference>
<dbReference type="AlphaFoldDB" id="G7IAI2"/>
<dbReference type="ExpressionAtlas" id="G7IAI2">
    <property type="expression patterns" value="differential"/>
</dbReference>
<dbReference type="InterPro" id="IPR011009">
    <property type="entry name" value="Kinase-like_dom_sf"/>
</dbReference>
<dbReference type="CDD" id="cd05157">
    <property type="entry name" value="ETNK_euk"/>
    <property type="match status" value="1"/>
</dbReference>
<dbReference type="Gene3D" id="3.30.200.20">
    <property type="entry name" value="Phosphorylase Kinase, domain 1"/>
    <property type="match status" value="1"/>
</dbReference>
<name>G7IAI2_MEDTR</name>
<dbReference type="PANTHER" id="PTHR22603">
    <property type="entry name" value="CHOLINE/ETHANOALAMINE KINASE"/>
    <property type="match status" value="1"/>
</dbReference>
<dbReference type="GO" id="GO:0004103">
    <property type="term" value="F:choline kinase activity"/>
    <property type="evidence" value="ECO:0000318"/>
    <property type="project" value="GO_Central"/>
</dbReference>
<dbReference type="GO" id="GO:0005737">
    <property type="term" value="C:cytoplasm"/>
    <property type="evidence" value="ECO:0000318"/>
    <property type="project" value="GO_Central"/>
</dbReference>
<evidence type="ECO:0000313" key="4">
    <source>
        <dbReference type="Proteomes" id="UP000002051"/>
    </source>
</evidence>
<evidence type="ECO:0000256" key="1">
    <source>
        <dbReference type="ARBA" id="ARBA00038211"/>
    </source>
</evidence>
<dbReference type="Proteomes" id="UP000002051">
    <property type="component" value="Unassembled WGS sequence"/>
</dbReference>
<gene>
    <name evidence="2" type="ordered locus">MTR_1g097850</name>
</gene>
<dbReference type="OMA" id="IETSIDY"/>
<dbReference type="GO" id="GO:0006656">
    <property type="term" value="P:phosphatidylcholine biosynthetic process"/>
    <property type="evidence" value="ECO:0000318"/>
    <property type="project" value="GO_Central"/>
</dbReference>
<reference evidence="3" key="3">
    <citation type="submission" date="2015-04" db="UniProtKB">
        <authorList>
            <consortium name="EnsemblPlants"/>
        </authorList>
    </citation>
    <scope>IDENTIFICATION</scope>
    <source>
        <strain evidence="3">cv. Jemalong A17</strain>
    </source>
</reference>
<accession>G7IAI2</accession>
<proteinExistence type="inferred from homology"/>
<organism evidence="2 4">
    <name type="scientific">Medicago truncatula</name>
    <name type="common">Barrel medic</name>
    <name type="synonym">Medicago tribuloides</name>
    <dbReference type="NCBI Taxonomy" id="3880"/>
    <lineage>
        <taxon>Eukaryota</taxon>
        <taxon>Viridiplantae</taxon>
        <taxon>Streptophyta</taxon>
        <taxon>Embryophyta</taxon>
        <taxon>Tracheophyta</taxon>
        <taxon>Spermatophyta</taxon>
        <taxon>Magnoliopsida</taxon>
        <taxon>eudicotyledons</taxon>
        <taxon>Gunneridae</taxon>
        <taxon>Pentapetalae</taxon>
        <taxon>rosids</taxon>
        <taxon>fabids</taxon>
        <taxon>Fabales</taxon>
        <taxon>Fabaceae</taxon>
        <taxon>Papilionoideae</taxon>
        <taxon>50 kb inversion clade</taxon>
        <taxon>NPAAA clade</taxon>
        <taxon>Hologalegina</taxon>
        <taxon>IRL clade</taxon>
        <taxon>Trifolieae</taxon>
        <taxon>Medicago</taxon>
    </lineage>
</organism>
<dbReference type="EnsemblPlants" id="AES62268">
    <property type="protein sequence ID" value="AES62268"/>
    <property type="gene ID" value="MTR_1g097850"/>
</dbReference>
<dbReference type="eggNOG" id="KOG2686">
    <property type="taxonomic scope" value="Eukaryota"/>
</dbReference>
<keyword evidence="2" id="KW-0808">Transferase</keyword>
<dbReference type="SUPFAM" id="SSF56112">
    <property type="entry name" value="Protein kinase-like (PK-like)"/>
    <property type="match status" value="1"/>
</dbReference>
<evidence type="ECO:0000313" key="3">
    <source>
        <dbReference type="EnsemblPlants" id="AES62268"/>
    </source>
</evidence>
<reference evidence="2 4" key="1">
    <citation type="journal article" date="2011" name="Nature">
        <title>The Medicago genome provides insight into the evolution of rhizobial symbioses.</title>
        <authorList>
            <person name="Young N.D."/>
            <person name="Debelle F."/>
            <person name="Oldroyd G.E."/>
            <person name="Geurts R."/>
            <person name="Cannon S.B."/>
            <person name="Udvardi M.K."/>
            <person name="Benedito V.A."/>
            <person name="Mayer K.F."/>
            <person name="Gouzy J."/>
            <person name="Schoof H."/>
            <person name="Van de Peer Y."/>
            <person name="Proost S."/>
            <person name="Cook D.R."/>
            <person name="Meyers B.C."/>
            <person name="Spannagl M."/>
            <person name="Cheung F."/>
            <person name="De Mita S."/>
            <person name="Krishnakumar V."/>
            <person name="Gundlach H."/>
            <person name="Zhou S."/>
            <person name="Mudge J."/>
            <person name="Bharti A.K."/>
            <person name="Murray J.D."/>
            <person name="Naoumkina M.A."/>
            <person name="Rosen B."/>
            <person name="Silverstein K.A."/>
            <person name="Tang H."/>
            <person name="Rombauts S."/>
            <person name="Zhao P.X."/>
            <person name="Zhou P."/>
            <person name="Barbe V."/>
            <person name="Bardou P."/>
            <person name="Bechner M."/>
            <person name="Bellec A."/>
            <person name="Berger A."/>
            <person name="Berges H."/>
            <person name="Bidwell S."/>
            <person name="Bisseling T."/>
            <person name="Choisne N."/>
            <person name="Couloux A."/>
            <person name="Denny R."/>
            <person name="Deshpande S."/>
            <person name="Dai X."/>
            <person name="Doyle J.J."/>
            <person name="Dudez A.M."/>
            <person name="Farmer A.D."/>
            <person name="Fouteau S."/>
            <person name="Franken C."/>
            <person name="Gibelin C."/>
            <person name="Gish J."/>
            <person name="Goldstein S."/>
            <person name="Gonzalez A.J."/>
            <person name="Green P.J."/>
            <person name="Hallab A."/>
            <person name="Hartog M."/>
            <person name="Hua A."/>
            <person name="Humphray S.J."/>
            <person name="Jeong D.H."/>
            <person name="Jing Y."/>
            <person name="Jocker A."/>
            <person name="Kenton S.M."/>
            <person name="Kim D.J."/>
            <person name="Klee K."/>
            <person name="Lai H."/>
            <person name="Lang C."/>
            <person name="Lin S."/>
            <person name="Macmil S.L."/>
            <person name="Magdelenat G."/>
            <person name="Matthews L."/>
            <person name="McCorrison J."/>
            <person name="Monaghan E.L."/>
            <person name="Mun J.H."/>
            <person name="Najar F.Z."/>
            <person name="Nicholson C."/>
            <person name="Noirot C."/>
            <person name="O'Bleness M."/>
            <person name="Paule C.R."/>
            <person name="Poulain J."/>
            <person name="Prion F."/>
            <person name="Qin B."/>
            <person name="Qu C."/>
            <person name="Retzel E.F."/>
            <person name="Riddle C."/>
            <person name="Sallet E."/>
            <person name="Samain S."/>
            <person name="Samson N."/>
            <person name="Sanders I."/>
            <person name="Saurat O."/>
            <person name="Scarpelli C."/>
            <person name="Schiex T."/>
            <person name="Segurens B."/>
            <person name="Severin A.J."/>
            <person name="Sherrier D.J."/>
            <person name="Shi R."/>
            <person name="Sims S."/>
            <person name="Singer S.R."/>
            <person name="Sinharoy S."/>
            <person name="Sterck L."/>
            <person name="Viollet A."/>
            <person name="Wang B.B."/>
            <person name="Wang K."/>
            <person name="Wang M."/>
            <person name="Wang X."/>
            <person name="Warfsmann J."/>
            <person name="Weissenbach J."/>
            <person name="White D.D."/>
            <person name="White J.D."/>
            <person name="Wiley G.B."/>
            <person name="Wincker P."/>
            <person name="Xing Y."/>
            <person name="Yang L."/>
            <person name="Yao Z."/>
            <person name="Ying F."/>
            <person name="Zhai J."/>
            <person name="Zhou L."/>
            <person name="Zuber A."/>
            <person name="Denarie J."/>
            <person name="Dixon R.A."/>
            <person name="May G.D."/>
            <person name="Schwartz D.C."/>
            <person name="Rogers J."/>
            <person name="Quetier F."/>
            <person name="Town C.D."/>
            <person name="Roe B.A."/>
        </authorList>
    </citation>
    <scope>NUCLEOTIDE SEQUENCE [LARGE SCALE GENOMIC DNA]</scope>
    <source>
        <strain evidence="2">A17</strain>
        <strain evidence="3 4">cv. Jemalong A17</strain>
    </source>
</reference>
<dbReference type="EMBL" id="CM001217">
    <property type="protein sequence ID" value="AES62268.1"/>
    <property type="molecule type" value="Genomic_DNA"/>
</dbReference>
<dbReference type="PANTHER" id="PTHR22603:SF93">
    <property type="entry name" value="RE24176P"/>
    <property type="match status" value="1"/>
</dbReference>
<evidence type="ECO:0000313" key="2">
    <source>
        <dbReference type="EMBL" id="AES62268.1"/>
    </source>
</evidence>
<dbReference type="Pfam" id="PF01633">
    <property type="entry name" value="Choline_kinase"/>
    <property type="match status" value="1"/>
</dbReference>